<dbReference type="EMBL" id="JABBPG010000005">
    <property type="protein sequence ID" value="NOU51552.1"/>
    <property type="molecule type" value="Genomic_DNA"/>
</dbReference>
<evidence type="ECO:0000313" key="2">
    <source>
        <dbReference type="EMBL" id="NOU51552.1"/>
    </source>
</evidence>
<feature type="coiled-coil region" evidence="1">
    <location>
        <begin position="68"/>
        <end position="102"/>
    </location>
</feature>
<evidence type="ECO:0000256" key="1">
    <source>
        <dbReference type="SAM" id="Coils"/>
    </source>
</evidence>
<proteinExistence type="predicted"/>
<sequence length="223" mass="25749">MRGLVVIIVMLLAFALGIIVERLWLSEQLVAAYNFSRSADLKIVKENTIEQSAQSQVQLNAIPQQHQQSSVVEQLTQARLEISRLEAENEQLQQRLYEHKQSTQLPPVNVPNGDLKSMLAQQYQQESRDAVWADEVELQINDFLYQNDLSHLVKLQEYGCKSTVCQMELVPQGDAKDFDEALWRKVSEKLFSQTWFKRFTMSTSTSTQDKMVVHLSKQQVYDQ</sequence>
<dbReference type="Proteomes" id="UP000586305">
    <property type="component" value="Unassembled WGS sequence"/>
</dbReference>
<reference evidence="2 3" key="1">
    <citation type="submission" date="2020-04" db="EMBL/GenBank/DDBJ databases">
        <title>Pseudoalteromonas caenipelagi sp. nov., isolated from a tidal flat.</title>
        <authorList>
            <person name="Park S."/>
            <person name="Yoon J.-H."/>
        </authorList>
    </citation>
    <scope>NUCLEOTIDE SEQUENCE [LARGE SCALE GENOMIC DNA]</scope>
    <source>
        <strain evidence="2 3">JBTF-M23</strain>
    </source>
</reference>
<keyword evidence="1" id="KW-0175">Coiled coil</keyword>
<accession>A0A849VDT1</accession>
<protein>
    <submittedName>
        <fullName evidence="2">Uncharacterized protein</fullName>
    </submittedName>
</protein>
<dbReference type="RefSeq" id="WP_171626610.1">
    <property type="nucleotide sequence ID" value="NZ_JABBPG010000005.1"/>
</dbReference>
<organism evidence="2 3">
    <name type="scientific">Pseudoalteromonas caenipelagi</name>
    <dbReference type="NCBI Taxonomy" id="2726988"/>
    <lineage>
        <taxon>Bacteria</taxon>
        <taxon>Pseudomonadati</taxon>
        <taxon>Pseudomonadota</taxon>
        <taxon>Gammaproteobacteria</taxon>
        <taxon>Alteromonadales</taxon>
        <taxon>Pseudoalteromonadaceae</taxon>
        <taxon>Pseudoalteromonas</taxon>
    </lineage>
</organism>
<name>A0A849VDT1_9GAMM</name>
<keyword evidence="3" id="KW-1185">Reference proteome</keyword>
<gene>
    <name evidence="2" type="ORF">HG263_13535</name>
</gene>
<evidence type="ECO:0000313" key="3">
    <source>
        <dbReference type="Proteomes" id="UP000586305"/>
    </source>
</evidence>
<dbReference type="AlphaFoldDB" id="A0A849VDT1"/>
<comment type="caution">
    <text evidence="2">The sequence shown here is derived from an EMBL/GenBank/DDBJ whole genome shotgun (WGS) entry which is preliminary data.</text>
</comment>